<proteinExistence type="predicted"/>
<dbReference type="Proteomes" id="UP001178461">
    <property type="component" value="Chromosome 6"/>
</dbReference>
<reference evidence="2" key="1">
    <citation type="submission" date="2022-12" db="EMBL/GenBank/DDBJ databases">
        <authorList>
            <person name="Alioto T."/>
            <person name="Alioto T."/>
            <person name="Gomez Garrido J."/>
        </authorList>
    </citation>
    <scope>NUCLEOTIDE SEQUENCE</scope>
</reference>
<name>A0AA35KIZ4_9SAUR</name>
<sequence length="139" mass="15476">MATYRDIRRLTRQKQHALAGWPSAAAPIAYRTTNHSRVDRMPGHGTLLAFRRSAPFIITALQTVVSQAAQTTYHPTARIGSPLPIVASKSRAETSRTTPKQQNTFDTRDPNSAPVRSASWQRHHINVIACHIKEDARNA</sequence>
<accession>A0AA35KIZ4</accession>
<protein>
    <submittedName>
        <fullName evidence="2">Uncharacterized protein</fullName>
    </submittedName>
</protein>
<evidence type="ECO:0000313" key="3">
    <source>
        <dbReference type="Proteomes" id="UP001178461"/>
    </source>
</evidence>
<gene>
    <name evidence="2" type="ORF">PODLI_1B026107</name>
</gene>
<feature type="region of interest" description="Disordered" evidence="1">
    <location>
        <begin position="80"/>
        <end position="118"/>
    </location>
</feature>
<dbReference type="EMBL" id="OX395131">
    <property type="protein sequence ID" value="CAI5778302.1"/>
    <property type="molecule type" value="Genomic_DNA"/>
</dbReference>
<evidence type="ECO:0000313" key="2">
    <source>
        <dbReference type="EMBL" id="CAI5778302.1"/>
    </source>
</evidence>
<evidence type="ECO:0000256" key="1">
    <source>
        <dbReference type="SAM" id="MobiDB-lite"/>
    </source>
</evidence>
<dbReference type="AlphaFoldDB" id="A0AA35KIZ4"/>
<keyword evidence="3" id="KW-1185">Reference proteome</keyword>
<feature type="compositionally biased region" description="Polar residues" evidence="1">
    <location>
        <begin position="95"/>
        <end position="105"/>
    </location>
</feature>
<organism evidence="2 3">
    <name type="scientific">Podarcis lilfordi</name>
    <name type="common">Lilford's wall lizard</name>
    <dbReference type="NCBI Taxonomy" id="74358"/>
    <lineage>
        <taxon>Eukaryota</taxon>
        <taxon>Metazoa</taxon>
        <taxon>Chordata</taxon>
        <taxon>Craniata</taxon>
        <taxon>Vertebrata</taxon>
        <taxon>Euteleostomi</taxon>
        <taxon>Lepidosauria</taxon>
        <taxon>Squamata</taxon>
        <taxon>Bifurcata</taxon>
        <taxon>Unidentata</taxon>
        <taxon>Episquamata</taxon>
        <taxon>Laterata</taxon>
        <taxon>Lacertibaenia</taxon>
        <taxon>Lacertidae</taxon>
        <taxon>Podarcis</taxon>
    </lineage>
</organism>